<evidence type="ECO:0000256" key="2">
    <source>
        <dbReference type="ARBA" id="ARBA00022664"/>
    </source>
</evidence>
<dbReference type="GO" id="GO:0008143">
    <property type="term" value="F:poly(A) binding"/>
    <property type="evidence" value="ECO:0007669"/>
    <property type="project" value="TreeGrafter"/>
</dbReference>
<comment type="caution">
    <text evidence="9">Lacks conserved residue(s) required for the propagation of feature annotation.</text>
</comment>
<accession>A0AAD9KCK1</accession>
<keyword evidence="8 9" id="KW-0175">Coiled coil</keyword>
<comment type="domain">
    <text evidence="9">Contains a pseudokinase domain. The protein kinase domain is predicted to be catalytically inactive because some of the residues important for catalytic activity are substituted and it lacks the equivalent of the binding site for a peptide substrate. However, it has retained an ATP-binding site and ATP-binding is required for mRNA degradation, stimulating the activity of the PAN2 nuclease in vitro. The nucleotide-binding site is juxtaposed to the RNase active site of PAN2 in the complex and may actually bind nucleosides of a poly(A) RNA rather than ATP, feeding the poly(A)-tail to the active site of the deadenylase and thus increasing the efficiency with which this distributive enzyme degrades oligo(A) RNAs.</text>
</comment>
<feature type="compositionally biased region" description="Polar residues" evidence="11">
    <location>
        <begin position="235"/>
        <end position="244"/>
    </location>
</feature>
<feature type="coiled-coil region" evidence="9">
    <location>
        <begin position="618"/>
        <end position="656"/>
    </location>
</feature>
<feature type="binding site" evidence="9">
    <location>
        <begin position="427"/>
        <end position="434"/>
    </location>
    <ligand>
        <name>ATP</name>
        <dbReference type="ChEBI" id="CHEBI:30616"/>
    </ligand>
</feature>
<evidence type="ECO:0000313" key="15">
    <source>
        <dbReference type="Proteomes" id="UP001208570"/>
    </source>
</evidence>
<organism evidence="14 15">
    <name type="scientific">Paralvinella palmiformis</name>
    <dbReference type="NCBI Taxonomy" id="53620"/>
    <lineage>
        <taxon>Eukaryota</taxon>
        <taxon>Metazoa</taxon>
        <taxon>Spiralia</taxon>
        <taxon>Lophotrochozoa</taxon>
        <taxon>Annelida</taxon>
        <taxon>Polychaeta</taxon>
        <taxon>Sedentaria</taxon>
        <taxon>Canalipalpata</taxon>
        <taxon>Terebellida</taxon>
        <taxon>Terebelliformia</taxon>
        <taxon>Alvinellidae</taxon>
        <taxon>Paralvinella</taxon>
    </lineage>
</organism>
<dbReference type="InterPro" id="IPR000719">
    <property type="entry name" value="Prot_kinase_dom"/>
</dbReference>
<keyword evidence="2 9" id="KW-0507">mRNA processing</keyword>
<dbReference type="PROSITE" id="PS50103">
    <property type="entry name" value="ZF_C3H1"/>
    <property type="match status" value="1"/>
</dbReference>
<evidence type="ECO:0000259" key="13">
    <source>
        <dbReference type="PROSITE" id="PS50103"/>
    </source>
</evidence>
<comment type="domain">
    <text evidence="9">The N-terminal zinc finger binds to poly(A) RNA.</text>
</comment>
<feature type="binding site" evidence="9">
    <location>
        <position position="375"/>
    </location>
    <ligand>
        <name>ATP</name>
        <dbReference type="ChEBI" id="CHEBI:30616"/>
    </ligand>
</feature>
<comment type="subunit">
    <text evidence="9">Homodimer. Forms a heterotrimer with a catalytic subunit PAN2 to form the poly(A)-nuclease (PAN) deadenylation complex. Interacts (via PAM-2 motif) with poly(A)-binding protein (via PABC domain), conferring substrate specificity of the enzyme complex.</text>
</comment>
<dbReference type="InterPro" id="IPR030844">
    <property type="entry name" value="PAN3"/>
</dbReference>
<dbReference type="SUPFAM" id="SSF56112">
    <property type="entry name" value="Protein kinase-like (PK-like)"/>
    <property type="match status" value="1"/>
</dbReference>
<evidence type="ECO:0000256" key="9">
    <source>
        <dbReference type="HAMAP-Rule" id="MF_03181"/>
    </source>
</evidence>
<dbReference type="GO" id="GO:0005524">
    <property type="term" value="F:ATP binding"/>
    <property type="evidence" value="ECO:0007669"/>
    <property type="project" value="UniProtKB-UniRule"/>
</dbReference>
<dbReference type="InterPro" id="IPR011009">
    <property type="entry name" value="Kinase-like_dom_sf"/>
</dbReference>
<dbReference type="Gene3D" id="1.10.287.3700">
    <property type="match status" value="1"/>
</dbReference>
<dbReference type="Proteomes" id="UP001208570">
    <property type="component" value="Unassembled WGS sequence"/>
</dbReference>
<dbReference type="GO" id="GO:0006397">
    <property type="term" value="P:mRNA processing"/>
    <property type="evidence" value="ECO:0007669"/>
    <property type="project" value="UniProtKB-KW"/>
</dbReference>
<dbReference type="InterPro" id="IPR036855">
    <property type="entry name" value="Znf_CCCH_sf"/>
</dbReference>
<dbReference type="FunFam" id="1.20.5.5160:FF:000002">
    <property type="entry name" value="PAN2-PAN3 deadenylation complex subunit PAN3"/>
    <property type="match status" value="1"/>
</dbReference>
<evidence type="ECO:0000256" key="5">
    <source>
        <dbReference type="ARBA" id="ARBA00022771"/>
    </source>
</evidence>
<evidence type="ECO:0000256" key="3">
    <source>
        <dbReference type="ARBA" id="ARBA00022723"/>
    </source>
</evidence>
<dbReference type="Gene3D" id="1.20.5.5160">
    <property type="match status" value="1"/>
</dbReference>
<evidence type="ECO:0000256" key="1">
    <source>
        <dbReference type="ARBA" id="ARBA00022490"/>
    </source>
</evidence>
<evidence type="ECO:0000256" key="10">
    <source>
        <dbReference type="PROSITE-ProRule" id="PRU00723"/>
    </source>
</evidence>
<keyword evidence="5 10" id="KW-0863">Zinc-finger</keyword>
<feature type="region of interest" description="Disordered" evidence="11">
    <location>
        <begin position="207"/>
        <end position="248"/>
    </location>
</feature>
<dbReference type="InterPro" id="IPR041332">
    <property type="entry name" value="Pan3_CK"/>
</dbReference>
<dbReference type="InterPro" id="IPR000571">
    <property type="entry name" value="Znf_CCCH"/>
</dbReference>
<keyword evidence="4 9" id="KW-0547">Nucleotide-binding</keyword>
<dbReference type="PROSITE" id="PS50011">
    <property type="entry name" value="PROTEIN_KINASE_DOM"/>
    <property type="match status" value="1"/>
</dbReference>
<dbReference type="GO" id="GO:0031251">
    <property type="term" value="C:PAN complex"/>
    <property type="evidence" value="ECO:0007669"/>
    <property type="project" value="UniProtKB-UniRule"/>
</dbReference>
<dbReference type="Gene3D" id="1.10.510.10">
    <property type="entry name" value="Transferase(Phosphotransferase) domain 1"/>
    <property type="match status" value="1"/>
</dbReference>
<dbReference type="GO" id="GO:0000289">
    <property type="term" value="P:nuclear-transcribed mRNA poly(A) tail shortening"/>
    <property type="evidence" value="ECO:0007669"/>
    <property type="project" value="UniProtKB-UniRule"/>
</dbReference>
<evidence type="ECO:0000256" key="8">
    <source>
        <dbReference type="ARBA" id="ARBA00023054"/>
    </source>
</evidence>
<dbReference type="AlphaFoldDB" id="A0AAD9KCK1"/>
<dbReference type="Gene3D" id="4.10.1000.10">
    <property type="entry name" value="Zinc finger, CCCH-type"/>
    <property type="match status" value="1"/>
</dbReference>
<reference evidence="14" key="1">
    <citation type="journal article" date="2023" name="Mol. Biol. Evol.">
        <title>Third-Generation Sequencing Reveals the Adaptive Role of the Epigenome in Three Deep-Sea Polychaetes.</title>
        <authorList>
            <person name="Perez M."/>
            <person name="Aroh O."/>
            <person name="Sun Y."/>
            <person name="Lan Y."/>
            <person name="Juniper S.K."/>
            <person name="Young C.R."/>
            <person name="Angers B."/>
            <person name="Qian P.Y."/>
        </authorList>
    </citation>
    <scope>NUCLEOTIDE SEQUENCE</scope>
    <source>
        <strain evidence="14">P08H-3</strain>
    </source>
</reference>
<keyword evidence="6 10" id="KW-0862">Zinc</keyword>
<evidence type="ECO:0000256" key="6">
    <source>
        <dbReference type="ARBA" id="ARBA00022833"/>
    </source>
</evidence>
<evidence type="ECO:0000313" key="14">
    <source>
        <dbReference type="EMBL" id="KAK2168696.1"/>
    </source>
</evidence>
<evidence type="ECO:0000256" key="11">
    <source>
        <dbReference type="SAM" id="MobiDB-lite"/>
    </source>
</evidence>
<dbReference type="SUPFAM" id="SSF90229">
    <property type="entry name" value="CCCH zinc finger"/>
    <property type="match status" value="1"/>
</dbReference>
<dbReference type="SMART" id="SM00356">
    <property type="entry name" value="ZnF_C3H1"/>
    <property type="match status" value="1"/>
</dbReference>
<dbReference type="FunFam" id="1.10.287.3700:FF:000001">
    <property type="entry name" value="PAN2-PAN3 deadenylation complex subunit PAN3"/>
    <property type="match status" value="1"/>
</dbReference>
<dbReference type="GO" id="GO:0000932">
    <property type="term" value="C:P-body"/>
    <property type="evidence" value="ECO:0007669"/>
    <property type="project" value="UniProtKB-SubCell"/>
</dbReference>
<dbReference type="Pfam" id="PF18101">
    <property type="entry name" value="Pan3_CK"/>
    <property type="match status" value="1"/>
</dbReference>
<dbReference type="GO" id="GO:0010606">
    <property type="term" value="P:positive regulation of cytoplasmic mRNA processing body assembly"/>
    <property type="evidence" value="ECO:0007669"/>
    <property type="project" value="UniProtKB-UniRule"/>
</dbReference>
<keyword evidence="3 10" id="KW-0479">Metal-binding</keyword>
<feature type="domain" description="Protein kinase" evidence="12">
    <location>
        <begin position="346"/>
        <end position="621"/>
    </location>
</feature>
<keyword evidence="15" id="KW-1185">Reference proteome</keyword>
<dbReference type="EMBL" id="JAODUP010000015">
    <property type="protein sequence ID" value="KAK2168696.1"/>
    <property type="molecule type" value="Genomic_DNA"/>
</dbReference>
<comment type="caution">
    <text evidence="14">The sequence shown here is derived from an EMBL/GenBank/DDBJ whole genome shotgun (WGS) entry which is preliminary data.</text>
</comment>
<proteinExistence type="inferred from homology"/>
<comment type="domain">
    <text evidence="9">The pseudokinase domain, the coiled-coil (CC), and C-terminal knob domain (CK) form a structural unit (PKC) that forms an extensive high-affinity interaction surface for PAN2.</text>
</comment>
<feature type="compositionally biased region" description="Polar residues" evidence="11">
    <location>
        <begin position="207"/>
        <end position="226"/>
    </location>
</feature>
<feature type="region of interest" description="Knob domain" evidence="9">
    <location>
        <begin position="657"/>
        <end position="756"/>
    </location>
</feature>
<dbReference type="PANTHER" id="PTHR12272:SF11">
    <property type="entry name" value="PAN2-PAN3 DEADENYLATION COMPLEX SUBUNIT PAN3"/>
    <property type="match status" value="1"/>
</dbReference>
<comment type="subcellular location">
    <subcellularLocation>
        <location evidence="9">Cytoplasm</location>
        <location evidence="9">P-body</location>
    </subcellularLocation>
</comment>
<sequence length="756" mass="83572">MNSAVPFAKKPALCRYFVTNGSCMYGNECQFLHENPGPGPGPSRTRSKFIGPNQLNQTSVFENSDGNNGDQFFSATFGASNGIGEFPPYGNPSAASRNSPMTAIDGPKANPFLQTQAVSSADDSVLNNQMAALSVGAPLGKAQPPNATAAEFIPKGTSVSQSSLGLTHSASSPSFMSNYNPLSSPNSSTLSGVGRLQPAMALSSAVSPISSPHLSPQGSPLINHRSTPPVVDPTLASNGHSHTPPNRLVQENVGGTTYFYTQEDLSSQHQGVVLPNFTMFTSILPHVAHMKPRAHQPSFFMPDELKLDILNKHAISLMQVDQEHNRDIPLEVDNYHNLFPLEPPVANVRKSSTFGYQTSVYKATSTKDGMLYCLRRIHGYRWMNTKTADLWKCVDLWKKMQHANIVQLREVFTTKAFGDHSMVFVYDYHPGAETLMIQHFSSPNRLNGYTNNYPYDGTARPYSADKGKGLASGRQHSGLLPESLLWTYIVQLTSALRTIHAHHLACRVLDPTKIIITDKSRLRLNCVGIFDVLSFDSNQANPVAVIPHYQQEDLSSLGKVILALACNSIIGIQRDRLQTSMEIVNRNYSADLRHFLMYLLGGQNRMRSINDVMPMIGARFYTQLDAALSHNDVIEQELSKEVENGRLFRLICKLGTINERPQFNLDPSWSETGDRYMLKLFRDYLFHQIDESGVPWLDMAHVVQCLNKLDSGAPEKICLMSQDEQSILVVTYAELRQCLETTFTGLCQAAQSSGFS</sequence>
<name>A0AAD9KCK1_9ANNE</name>
<comment type="similarity">
    <text evidence="9">Belongs to the protein kinase superfamily. PAN3 family.</text>
</comment>
<dbReference type="GO" id="GO:0004672">
    <property type="term" value="F:protein kinase activity"/>
    <property type="evidence" value="ECO:0007669"/>
    <property type="project" value="InterPro"/>
</dbReference>
<comment type="function">
    <text evidence="9">Regulatory subunit of the poly(A)-nuclease (PAN) deadenylation complex, one of two cytoplasmic mRNA deadenylases involved in general and miRNA-mediated mRNA turnover. PAN specifically shortens poly(A) tails of RNA and the activity is stimulated by poly(A)-binding protein (PABP). PAN deadenylation is followed by rapid degradation of the shortened mRNA tails by the CCR4-NOT complex. Deadenylated mRNAs are then degraded by two alternative mechanisms, namely exosome-mediated 3'-5' exonucleolytic degradation, or deadenlyation-dependent mRNA decaping and subsequent 5'-3' exonucleolytic degradation by XRN1. PAN3 acts as a positive regulator for PAN activity, recruiting the catalytic subunit PAN2 to mRNA via its interaction with RNA and PABP, and to miRNA targets via its interaction with GW182 family proteins.</text>
</comment>
<gene>
    <name evidence="9" type="primary">PAN3</name>
    <name evidence="14" type="ORF">LSH36_15g19075</name>
</gene>
<dbReference type="PANTHER" id="PTHR12272">
    <property type="entry name" value="DEADENYLATION COMPLEX SUBUNIT PAN3"/>
    <property type="match status" value="1"/>
</dbReference>
<evidence type="ECO:0000259" key="12">
    <source>
        <dbReference type="PROSITE" id="PS50011"/>
    </source>
</evidence>
<protein>
    <recommendedName>
        <fullName evidence="9">PAN2-PAN3 deadenylation complex subunit PAN3</fullName>
    </recommendedName>
    <alternativeName>
        <fullName evidence="9">PAB1P-dependent poly(A)-specific ribonuclease</fullName>
    </alternativeName>
    <alternativeName>
        <fullName evidence="9">Poly(A)-nuclease deadenylation complex subunit 3</fullName>
        <shortName evidence="9">PAN deadenylation complex subunit 3</shortName>
    </alternativeName>
</protein>
<feature type="binding site" evidence="9">
    <location>
        <begin position="512"/>
        <end position="513"/>
    </location>
    <ligand>
        <name>ATP</name>
        <dbReference type="ChEBI" id="CHEBI:30616"/>
    </ligand>
</feature>
<dbReference type="GO" id="GO:0008270">
    <property type="term" value="F:zinc ion binding"/>
    <property type="evidence" value="ECO:0007669"/>
    <property type="project" value="UniProtKB-KW"/>
</dbReference>
<feature type="zinc finger region" description="C3H1-type" evidence="10">
    <location>
        <begin position="8"/>
        <end position="36"/>
    </location>
</feature>
<dbReference type="Pfam" id="PF18345">
    <property type="entry name" value="zf_CCCH_4"/>
    <property type="match status" value="1"/>
</dbReference>
<dbReference type="HAMAP" id="MF_03181">
    <property type="entry name" value="PAN3"/>
    <property type="match status" value="1"/>
</dbReference>
<feature type="domain" description="C3H1-type" evidence="13">
    <location>
        <begin position="8"/>
        <end position="36"/>
    </location>
</feature>
<keyword evidence="7 9" id="KW-0067">ATP-binding</keyword>
<keyword evidence="1 9" id="KW-0963">Cytoplasm</keyword>
<evidence type="ECO:0000256" key="4">
    <source>
        <dbReference type="ARBA" id="ARBA00022741"/>
    </source>
</evidence>
<evidence type="ECO:0000256" key="7">
    <source>
        <dbReference type="ARBA" id="ARBA00022840"/>
    </source>
</evidence>